<evidence type="ECO:0000256" key="1">
    <source>
        <dbReference type="SAM" id="Phobius"/>
    </source>
</evidence>
<dbReference type="Pfam" id="PF02698">
    <property type="entry name" value="DUF218"/>
    <property type="match status" value="1"/>
</dbReference>
<dbReference type="EMBL" id="FCOR01000011">
    <property type="protein sequence ID" value="CVK16840.1"/>
    <property type="molecule type" value="Genomic_DNA"/>
</dbReference>
<dbReference type="GO" id="GO:0000270">
    <property type="term" value="P:peptidoglycan metabolic process"/>
    <property type="evidence" value="ECO:0007669"/>
    <property type="project" value="TreeGrafter"/>
</dbReference>
<dbReference type="Gene3D" id="3.40.50.620">
    <property type="entry name" value="HUPs"/>
    <property type="match status" value="1"/>
</dbReference>
<organism evidence="3 4">
    <name type="scientific">Apibacter mensalis</name>
    <dbReference type="NCBI Taxonomy" id="1586267"/>
    <lineage>
        <taxon>Bacteria</taxon>
        <taxon>Pseudomonadati</taxon>
        <taxon>Bacteroidota</taxon>
        <taxon>Flavobacteriia</taxon>
        <taxon>Flavobacteriales</taxon>
        <taxon>Weeksellaceae</taxon>
        <taxon>Apibacter</taxon>
    </lineage>
</organism>
<protein>
    <submittedName>
        <fullName evidence="3">Protein SanA, affects membrane permeability for vancomycin</fullName>
    </submittedName>
</protein>
<accession>A0A0X3AR08</accession>
<evidence type="ECO:0000313" key="3">
    <source>
        <dbReference type="EMBL" id="CVK16840.1"/>
    </source>
</evidence>
<dbReference type="AlphaFoldDB" id="A0A0X3AR08"/>
<dbReference type="CDD" id="cd06259">
    <property type="entry name" value="YdcF-like"/>
    <property type="match status" value="1"/>
</dbReference>
<keyword evidence="1" id="KW-1133">Transmembrane helix</keyword>
<dbReference type="RefSeq" id="WP_055426026.1">
    <property type="nucleotide sequence ID" value="NZ_FCOR01000011.1"/>
</dbReference>
<dbReference type="PANTHER" id="PTHR30336">
    <property type="entry name" value="INNER MEMBRANE PROTEIN, PROBABLE PERMEASE"/>
    <property type="match status" value="1"/>
</dbReference>
<feature type="transmembrane region" description="Helical" evidence="1">
    <location>
        <begin position="7"/>
        <end position="31"/>
    </location>
</feature>
<reference evidence="3 4" key="1">
    <citation type="submission" date="2016-01" db="EMBL/GenBank/DDBJ databases">
        <authorList>
            <person name="McClelland M."/>
            <person name="Jain A."/>
            <person name="Saraogi P."/>
            <person name="Mendelson R."/>
            <person name="Westerman R."/>
            <person name="SanMiguel P."/>
            <person name="Csonka L."/>
        </authorList>
    </citation>
    <scope>NUCLEOTIDE SEQUENCE [LARGE SCALE GENOMIC DNA]</scope>
    <source>
        <strain evidence="3 4">R-53146</strain>
    </source>
</reference>
<dbReference type="InterPro" id="IPR003848">
    <property type="entry name" value="DUF218"/>
</dbReference>
<name>A0A0X3AR08_9FLAO</name>
<dbReference type="InterPro" id="IPR014729">
    <property type="entry name" value="Rossmann-like_a/b/a_fold"/>
</dbReference>
<gene>
    <name evidence="3" type="ORF">Ga0061079_11132</name>
</gene>
<keyword evidence="4" id="KW-1185">Reference proteome</keyword>
<dbReference type="OrthoDB" id="9782395at2"/>
<evidence type="ECO:0000259" key="2">
    <source>
        <dbReference type="Pfam" id="PF02698"/>
    </source>
</evidence>
<proteinExistence type="predicted"/>
<evidence type="ECO:0000313" key="4">
    <source>
        <dbReference type="Proteomes" id="UP000182761"/>
    </source>
</evidence>
<dbReference type="STRING" id="1586267.GCA_001418685_01705"/>
<sequence>MSYYRKLIKYIVTGIILLFLWFILHTIAIIIDGNQEDTRDADVGVIFGTKNKIDGTMPMSLIRRLNIGLKLYNEGQVQKLIVSGGLANKNFCEADLMQEYLLKHGVLLSDIILDNKALNTEENVENSLKIMKDNNYRKLIIISQYYHISRIKLMYYKLGFYNLGSASSHHYSKRHHYISLIREFIAYYYYYFFK</sequence>
<keyword evidence="1" id="KW-0812">Transmembrane</keyword>
<feature type="domain" description="DUF218" evidence="2">
    <location>
        <begin position="43"/>
        <end position="185"/>
    </location>
</feature>
<dbReference type="InterPro" id="IPR051599">
    <property type="entry name" value="Cell_Envelope_Assoc"/>
</dbReference>
<dbReference type="Proteomes" id="UP000182761">
    <property type="component" value="Unassembled WGS sequence"/>
</dbReference>
<dbReference type="PANTHER" id="PTHR30336:SF4">
    <property type="entry name" value="ENVELOPE BIOGENESIS FACTOR ELYC"/>
    <property type="match status" value="1"/>
</dbReference>
<keyword evidence="1" id="KW-0472">Membrane</keyword>
<dbReference type="GO" id="GO:0043164">
    <property type="term" value="P:Gram-negative-bacterium-type cell wall biogenesis"/>
    <property type="evidence" value="ECO:0007669"/>
    <property type="project" value="TreeGrafter"/>
</dbReference>
<dbReference type="GO" id="GO:0005886">
    <property type="term" value="C:plasma membrane"/>
    <property type="evidence" value="ECO:0007669"/>
    <property type="project" value="TreeGrafter"/>
</dbReference>